<keyword evidence="2" id="KW-0596">Phosphopantetheine</keyword>
<dbReference type="Pfam" id="PF00668">
    <property type="entry name" value="Condensation"/>
    <property type="match status" value="1"/>
</dbReference>
<dbReference type="Gene3D" id="3.30.300.30">
    <property type="match status" value="3"/>
</dbReference>
<proteinExistence type="predicted"/>
<protein>
    <recommendedName>
        <fullName evidence="4">Carrier domain-containing protein</fullName>
    </recommendedName>
</protein>
<dbReference type="Pfam" id="PF00550">
    <property type="entry name" value="PP-binding"/>
    <property type="match status" value="2"/>
</dbReference>
<dbReference type="FunFam" id="3.30.559.10:FF:000012">
    <property type="entry name" value="Non-ribosomal peptide synthetase"/>
    <property type="match status" value="1"/>
</dbReference>
<dbReference type="InterPro" id="IPR045851">
    <property type="entry name" value="AMP-bd_C_sf"/>
</dbReference>
<dbReference type="InterPro" id="IPR001242">
    <property type="entry name" value="Condensation_dom"/>
</dbReference>
<dbReference type="Pfam" id="PF00501">
    <property type="entry name" value="AMP-binding"/>
    <property type="match status" value="2"/>
</dbReference>
<reference evidence="5 6" key="1">
    <citation type="journal article" date="2014" name="Nature">
        <title>An environmental bacterial taxon with a large and distinct metabolic repertoire.</title>
        <authorList>
            <person name="Wilson M.C."/>
            <person name="Mori T."/>
            <person name="Ruckert C."/>
            <person name="Uria A.R."/>
            <person name="Helf M.J."/>
            <person name="Takada K."/>
            <person name="Gernert C."/>
            <person name="Steffens U.A."/>
            <person name="Heycke N."/>
            <person name="Schmitt S."/>
            <person name="Rinke C."/>
            <person name="Helfrich E.J."/>
            <person name="Brachmann A.O."/>
            <person name="Gurgui C."/>
            <person name="Wakimoto T."/>
            <person name="Kracht M."/>
            <person name="Crusemann M."/>
            <person name="Hentschel U."/>
            <person name="Abe I."/>
            <person name="Matsunaga S."/>
            <person name="Kalinowski J."/>
            <person name="Takeyama H."/>
            <person name="Piel J."/>
        </authorList>
    </citation>
    <scope>NUCLEOTIDE SEQUENCE [LARGE SCALE GENOMIC DNA]</scope>
    <source>
        <strain evidence="6">TSY1</strain>
    </source>
</reference>
<feature type="domain" description="Carrier" evidence="4">
    <location>
        <begin position="222"/>
        <end position="297"/>
    </location>
</feature>
<dbReference type="InterPro" id="IPR029063">
    <property type="entry name" value="SAM-dependent_MTases_sf"/>
</dbReference>
<dbReference type="Gene3D" id="3.40.50.1820">
    <property type="entry name" value="alpha/beta hydrolase"/>
    <property type="match status" value="1"/>
</dbReference>
<feature type="non-terminal residue" evidence="5">
    <location>
        <position position="1"/>
    </location>
</feature>
<evidence type="ECO:0000259" key="4">
    <source>
        <dbReference type="PROSITE" id="PS50075"/>
    </source>
</evidence>
<evidence type="ECO:0000256" key="1">
    <source>
        <dbReference type="ARBA" id="ARBA00001957"/>
    </source>
</evidence>
<dbReference type="GO" id="GO:0009366">
    <property type="term" value="C:enterobactin synthetase complex"/>
    <property type="evidence" value="ECO:0007669"/>
    <property type="project" value="TreeGrafter"/>
</dbReference>
<dbReference type="FunFam" id="1.10.1200.10:FF:000016">
    <property type="entry name" value="Non-ribosomal peptide synthase"/>
    <property type="match status" value="2"/>
</dbReference>
<dbReference type="CDD" id="cd02440">
    <property type="entry name" value="AdoMet_MTases"/>
    <property type="match status" value="1"/>
</dbReference>
<dbReference type="InterPro" id="IPR042099">
    <property type="entry name" value="ANL_N_sf"/>
</dbReference>
<dbReference type="SUPFAM" id="SSF47336">
    <property type="entry name" value="ACP-like"/>
    <property type="match status" value="2"/>
</dbReference>
<evidence type="ECO:0000256" key="3">
    <source>
        <dbReference type="ARBA" id="ARBA00022553"/>
    </source>
</evidence>
<dbReference type="SMART" id="SM00823">
    <property type="entry name" value="PKS_PP"/>
    <property type="match status" value="2"/>
</dbReference>
<dbReference type="InterPro" id="IPR025110">
    <property type="entry name" value="AMP-bd_C"/>
</dbReference>
<dbReference type="Proteomes" id="UP000019141">
    <property type="component" value="Unassembled WGS sequence"/>
</dbReference>
<dbReference type="FunFam" id="2.30.38.10:FF:000001">
    <property type="entry name" value="Non-ribosomal peptide synthetase PvdI"/>
    <property type="match status" value="1"/>
</dbReference>
<dbReference type="InterPro" id="IPR009081">
    <property type="entry name" value="PP-bd_ACP"/>
</dbReference>
<dbReference type="InterPro" id="IPR010071">
    <property type="entry name" value="AA_adenyl_dom"/>
</dbReference>
<dbReference type="InterPro" id="IPR020806">
    <property type="entry name" value="PKS_PP-bd"/>
</dbReference>
<name>W4LZQ7_ENTF1</name>
<dbReference type="InterPro" id="IPR023213">
    <property type="entry name" value="CAT-like_dom_sf"/>
</dbReference>
<dbReference type="EMBL" id="AZHW01000051">
    <property type="protein sequence ID" value="ETX03410.1"/>
    <property type="molecule type" value="Genomic_DNA"/>
</dbReference>
<dbReference type="PANTHER" id="PTHR45527">
    <property type="entry name" value="NONRIBOSOMAL PEPTIDE SYNTHETASE"/>
    <property type="match status" value="1"/>
</dbReference>
<dbReference type="GO" id="GO:0009403">
    <property type="term" value="P:toxin biosynthetic process"/>
    <property type="evidence" value="ECO:0007669"/>
    <property type="project" value="UniProtKB-ARBA"/>
</dbReference>
<dbReference type="SUPFAM" id="SSF53335">
    <property type="entry name" value="S-adenosyl-L-methionine-dependent methyltransferases"/>
    <property type="match status" value="1"/>
</dbReference>
<comment type="caution">
    <text evidence="5">The sequence shown here is derived from an EMBL/GenBank/DDBJ whole genome shotgun (WGS) entry which is preliminary data.</text>
</comment>
<dbReference type="Gene3D" id="3.30.559.30">
    <property type="entry name" value="Nonribosomal peptide synthetase, condensation domain"/>
    <property type="match status" value="1"/>
</dbReference>
<dbReference type="PANTHER" id="PTHR45527:SF1">
    <property type="entry name" value="FATTY ACID SYNTHASE"/>
    <property type="match status" value="1"/>
</dbReference>
<feature type="domain" description="Carrier" evidence="4">
    <location>
        <begin position="1685"/>
        <end position="1760"/>
    </location>
</feature>
<dbReference type="GO" id="GO:0009239">
    <property type="term" value="P:enterobactin biosynthetic process"/>
    <property type="evidence" value="ECO:0007669"/>
    <property type="project" value="TreeGrafter"/>
</dbReference>
<organism evidence="5 6">
    <name type="scientific">Entotheonella factor</name>
    <dbReference type="NCBI Taxonomy" id="1429438"/>
    <lineage>
        <taxon>Bacteria</taxon>
        <taxon>Pseudomonadati</taxon>
        <taxon>Nitrospinota/Tectimicrobiota group</taxon>
        <taxon>Candidatus Tectimicrobiota</taxon>
        <taxon>Candidatus Entotheonellia</taxon>
        <taxon>Candidatus Entotheonellales</taxon>
        <taxon>Candidatus Entotheonellaceae</taxon>
        <taxon>Candidatus Entotheonella</taxon>
    </lineage>
</organism>
<dbReference type="GO" id="GO:0005829">
    <property type="term" value="C:cytosol"/>
    <property type="evidence" value="ECO:0007669"/>
    <property type="project" value="TreeGrafter"/>
</dbReference>
<dbReference type="PROSITE" id="PS00012">
    <property type="entry name" value="PHOSPHOPANTETHEINE"/>
    <property type="match status" value="1"/>
</dbReference>
<dbReference type="FunFam" id="3.40.50.12780:FF:000012">
    <property type="entry name" value="Non-ribosomal peptide synthetase"/>
    <property type="match status" value="1"/>
</dbReference>
<dbReference type="FunFam" id="3.30.300.30:FF:000010">
    <property type="entry name" value="Enterobactin synthetase component F"/>
    <property type="match status" value="1"/>
</dbReference>
<dbReference type="Gene3D" id="1.10.1200.10">
    <property type="entry name" value="ACP-like"/>
    <property type="match status" value="1"/>
</dbReference>
<dbReference type="Gene3D" id="2.30.38.10">
    <property type="entry name" value="Luciferase, Domain 3"/>
    <property type="match status" value="1"/>
</dbReference>
<keyword evidence="3" id="KW-0597">Phosphoprotein</keyword>
<dbReference type="NCBIfam" id="TIGR01733">
    <property type="entry name" value="AA-adenyl-dom"/>
    <property type="match status" value="1"/>
</dbReference>
<evidence type="ECO:0000313" key="5">
    <source>
        <dbReference type="EMBL" id="ETX03410.1"/>
    </source>
</evidence>
<dbReference type="PROSITE" id="PS50075">
    <property type="entry name" value="CARRIER"/>
    <property type="match status" value="2"/>
</dbReference>
<dbReference type="FunFam" id="3.30.559.30:FF:000001">
    <property type="entry name" value="Non-ribosomal peptide synthetase"/>
    <property type="match status" value="1"/>
</dbReference>
<accession>W4LZQ7</accession>
<dbReference type="Gene3D" id="3.40.50.12780">
    <property type="entry name" value="N-terminal domain of ligase-like"/>
    <property type="match status" value="1"/>
</dbReference>
<dbReference type="CDD" id="cd05930">
    <property type="entry name" value="A_NRPS"/>
    <property type="match status" value="1"/>
</dbReference>
<dbReference type="GO" id="GO:0031177">
    <property type="term" value="F:phosphopantetheine binding"/>
    <property type="evidence" value="ECO:0007669"/>
    <property type="project" value="InterPro"/>
</dbReference>
<dbReference type="InterPro" id="IPR006162">
    <property type="entry name" value="Ppantetheine_attach_site"/>
</dbReference>
<dbReference type="Pfam" id="PF13193">
    <property type="entry name" value="AMP-binding_C"/>
    <property type="match status" value="1"/>
</dbReference>
<dbReference type="SUPFAM" id="SSF52777">
    <property type="entry name" value="CoA-dependent acyltransferases"/>
    <property type="match status" value="2"/>
</dbReference>
<dbReference type="InterPro" id="IPR029058">
    <property type="entry name" value="AB_hydrolase_fold"/>
</dbReference>
<dbReference type="InterPro" id="IPR000873">
    <property type="entry name" value="AMP-dep_synth/lig_dom"/>
</dbReference>
<evidence type="ECO:0000313" key="6">
    <source>
        <dbReference type="Proteomes" id="UP000019141"/>
    </source>
</evidence>
<gene>
    <name evidence="5" type="ORF">ETSY1_00170</name>
</gene>
<dbReference type="Gene3D" id="3.40.50.980">
    <property type="match status" value="2"/>
</dbReference>
<dbReference type="Gene3D" id="3.40.50.150">
    <property type="entry name" value="Vaccinia Virus protein VP39"/>
    <property type="match status" value="1"/>
</dbReference>
<dbReference type="Gene3D" id="3.30.559.10">
    <property type="entry name" value="Chloramphenicol acetyltransferase-like domain"/>
    <property type="match status" value="1"/>
</dbReference>
<sequence>QSTIVNNYGPTENTVVATSTPVSAAAAPTIGCPINNVRVYILDWHHQPLPPGIPGELCIAGAGLARGYWNQPALTAERFIDIDLFGQTERLYKTGDLARWRPNGHIEFLGRIDNQVQLRGLRIELGEIESILAQHDAVKDVVVTLYATDGHERLVAYVASDAMPELSVELKSHLKVHLPDYMIPSQIIVMRALPLTPNGKVDRHALPAPEMLHRDLVDAVVAPRTPTEACVATIWQEVLGLDQVGIHDDFFALGGHSLLATQVMSRLRNTLQVALGLRTFFANPTVASLSEALVTHHQTLQAGDEQPAILPAPRDRVLPLSFAQQRLWFLEQMGSGAAYNMPVPLQLKGQLDVAALRQTLNEVVRRHESLRTTFATADDSTPCQIIRPQAAVDLPLTDLRHLSTVAQEAEAQRLARQEALMPFDLSRDLMLRAQLVQLAADENILLLTMHHIASDGWSMGVLVQELGTLYEAFAQGRPSPLPTLPIQYADFAHWQRQWLRDEVLESQLSYWTTRLHGAPPLLPLPSDFPRPQVESFQGSEWPIHLDNNLRTGLIQLSQTAGTTLFMTLLAAFQVLMKRYSGQDDIVVGSPIANRNRQEIEPLIGFFVNTLALRVDLSGNPAFRDVLAQVKAMTQAAYEHQDLPFERLVEELEPARHLNYNPVVQVIFALQNAPINDVSLPGLEVSTLPTQVQSVRFDLEVHVWEVPEGLEGYCFYSTDLFEDSTIAHLMGHFERLLREVVSHPEQRIEAIPLLSSAERHQLLVEWNRTASDYPQNRCVHEWVEAQAARSPTAVAAIDGSEQLTYQDLNARANQLAHYLHTVGIVPDTLVGLCVERSFDMLVGLLGIVKAGGAYVPIDPAYPKARRDFMLADAQARVLLVQAHLLEDWPVSVSHVVCLDRDWPVIARYPAVSPESGVTPNHIVYAIYTSGSTGQPKGVLIEHRALLNLVFWHQRTFEITAQDRATQLAGLSFDATVWEIWPYLAAGATLCLVPPDLLMAPPELLNWLVDESITLSFVPTPVAEHLLTLAWPPQTALRTLLTGGDKLRQAPPSRLPFRVINNYGPTENTVVATSVEVEANELSAPPIGRPIDNVHVYILDTHCQPVPRGVAGELCLSGASLARGYHRQAELTAAKFGQNPFGAGRLYHTGDLARYRSDGQIEFLGRLDEQVKLRGYRIELGEIETVLSQQTGVQDAVVMLREDLPSDQQLVAYLVPDQYDEFAKNEHITQWQRLYEETYAAPLQQPADVTLNLTGWNSSYTGLPIAEADMQEWVDGTVAEIRALRPRRVLEIGCGTGLLLSRLAPDCEIYRGTDYAWEALRHVQHMTEVVDDLAHVTLSHRMADDFRDIEDGTFDVVVLNSVVQYFPSIDYLLRVLEGAVRALRPGGYIYLGDVRNLTLLDAYHTSVQLSQASEDDTRSQLQLRIRQHLLDEEELLIDPAFFHALHVHLPRIQHTQISLKRGRAHNELTRFRYQVVLQIGSACPSAPDISWLQWQAECLTVAAVQQRLTEQQPAALGLRAVPNARLQTAAQTLQWLAGEHDPTVRQLRRQLRQVDSGVDPEDLWHLGQALSYNVHISWPVLGAPETMDVLFWRLSASDGIGLSPLPMPETPRRPWSAYSNNPLLGKLHRTMIPAIRQDLQAALPDYMVPAAFVLLNALPLTPNGKLDRRALPPPVTLRRAQSEQFIAPQTPTQKAVAAIWCEVLAVDQVGIRDRFFDLGGHSLLATQVISRIQERFSVHIPLRSLFERPTVEGLAERLEALQILPDMLATAQIISDDDEEGEL</sequence>
<dbReference type="HOGENOM" id="CLU_238570_0_0_7"/>
<dbReference type="PATRIC" id="fig|1429438.4.peg.227"/>
<dbReference type="InterPro" id="IPR036736">
    <property type="entry name" value="ACP-like_sf"/>
</dbReference>
<dbReference type="InterPro" id="IPR013217">
    <property type="entry name" value="Methyltransf_12"/>
</dbReference>
<dbReference type="Pfam" id="PF08242">
    <property type="entry name" value="Methyltransf_12"/>
    <property type="match status" value="1"/>
</dbReference>
<dbReference type="GO" id="GO:0043041">
    <property type="term" value="P:amino acid activation for nonribosomal peptide biosynthetic process"/>
    <property type="evidence" value="ECO:0007669"/>
    <property type="project" value="TreeGrafter"/>
</dbReference>
<dbReference type="FunFam" id="3.40.50.980:FF:000001">
    <property type="entry name" value="Non-ribosomal peptide synthetase"/>
    <property type="match status" value="1"/>
</dbReference>
<keyword evidence="6" id="KW-1185">Reference proteome</keyword>
<dbReference type="GO" id="GO:0047527">
    <property type="term" value="F:2,3-dihydroxybenzoate-serine ligase activity"/>
    <property type="evidence" value="ECO:0007669"/>
    <property type="project" value="TreeGrafter"/>
</dbReference>
<dbReference type="GO" id="GO:0072330">
    <property type="term" value="P:monocarboxylic acid biosynthetic process"/>
    <property type="evidence" value="ECO:0007669"/>
    <property type="project" value="UniProtKB-ARBA"/>
</dbReference>
<evidence type="ECO:0000256" key="2">
    <source>
        <dbReference type="ARBA" id="ARBA00022450"/>
    </source>
</evidence>
<dbReference type="CDD" id="cd19531">
    <property type="entry name" value="LCL_NRPS-like"/>
    <property type="match status" value="1"/>
</dbReference>
<dbReference type="SUPFAM" id="SSF56801">
    <property type="entry name" value="Acetyl-CoA synthetase-like"/>
    <property type="match status" value="2"/>
</dbReference>
<comment type="cofactor">
    <cofactor evidence="1">
        <name>pantetheine 4'-phosphate</name>
        <dbReference type="ChEBI" id="CHEBI:47942"/>
    </cofactor>
</comment>